<feature type="transmembrane region" description="Helical" evidence="1">
    <location>
        <begin position="64"/>
        <end position="86"/>
    </location>
</feature>
<dbReference type="Pfam" id="PF10864">
    <property type="entry name" value="DUF2663"/>
    <property type="match status" value="1"/>
</dbReference>
<sequence>MESERRMQKNENHIVVKALVKAKRKEEKAEKTVIRAGILCLCVLALAVFYMITAVFLSHHSSQYWTVMIHDPVMIILIAVLVYTFANLKNKKKSQDKAERDFDRLREDVIDRSSDIWQLQHSTADRETYYQHLMKEHNINLYHK</sequence>
<dbReference type="Proteomes" id="UP000278746">
    <property type="component" value="Unassembled WGS sequence"/>
</dbReference>
<evidence type="ECO:0000256" key="1">
    <source>
        <dbReference type="SAM" id="Phobius"/>
    </source>
</evidence>
<keyword evidence="3" id="KW-1185">Reference proteome</keyword>
<evidence type="ECO:0000313" key="3">
    <source>
        <dbReference type="Proteomes" id="UP000278746"/>
    </source>
</evidence>
<organism evidence="2 3">
    <name type="scientific">Alteribacter keqinensis</name>
    <dbReference type="NCBI Taxonomy" id="2483800"/>
    <lineage>
        <taxon>Bacteria</taxon>
        <taxon>Bacillati</taxon>
        <taxon>Bacillota</taxon>
        <taxon>Bacilli</taxon>
        <taxon>Bacillales</taxon>
        <taxon>Bacillaceae</taxon>
        <taxon>Alteribacter</taxon>
    </lineage>
</organism>
<accession>A0A3M7TTZ7</accession>
<dbReference type="AlphaFoldDB" id="A0A3M7TTZ7"/>
<keyword evidence="1" id="KW-0472">Membrane</keyword>
<keyword evidence="1" id="KW-0812">Transmembrane</keyword>
<comment type="caution">
    <text evidence="2">The sequence shown here is derived from an EMBL/GenBank/DDBJ whole genome shotgun (WGS) entry which is preliminary data.</text>
</comment>
<dbReference type="EMBL" id="RHIB01000001">
    <property type="protein sequence ID" value="RNA69108.1"/>
    <property type="molecule type" value="Genomic_DNA"/>
</dbReference>
<dbReference type="RefSeq" id="WP_122896630.1">
    <property type="nucleotide sequence ID" value="NZ_RHIB01000001.1"/>
</dbReference>
<dbReference type="InterPro" id="IPR020210">
    <property type="entry name" value="Uncharacterised_YpbF_TM"/>
</dbReference>
<name>A0A3M7TTZ7_9BACI</name>
<protein>
    <submittedName>
        <fullName evidence="2">DUF2663 family protein</fullName>
    </submittedName>
</protein>
<reference evidence="2 3" key="1">
    <citation type="submission" date="2018-10" db="EMBL/GenBank/DDBJ databases">
        <title>Bacillus Keqinensis sp. nov., a moderately halophilic bacterium isolated from a saline-alkaline lake.</title>
        <authorList>
            <person name="Wang H."/>
        </authorList>
    </citation>
    <scope>NUCLEOTIDE SEQUENCE [LARGE SCALE GENOMIC DNA]</scope>
    <source>
        <strain evidence="2 3">KQ-3</strain>
    </source>
</reference>
<dbReference type="OrthoDB" id="2929428at2"/>
<evidence type="ECO:0000313" key="2">
    <source>
        <dbReference type="EMBL" id="RNA69108.1"/>
    </source>
</evidence>
<feature type="transmembrane region" description="Helical" evidence="1">
    <location>
        <begin position="33"/>
        <end position="58"/>
    </location>
</feature>
<keyword evidence="1" id="KW-1133">Transmembrane helix</keyword>
<gene>
    <name evidence="2" type="ORF">EBO34_03915</name>
</gene>
<proteinExistence type="predicted"/>